<name>A0A4S9KKS1_AURPU</name>
<dbReference type="AlphaFoldDB" id="A0A4S9KKS1"/>
<gene>
    <name evidence="2" type="ORF">D6D01_07795</name>
</gene>
<dbReference type="Gene3D" id="1.20.5.300">
    <property type="match status" value="1"/>
</dbReference>
<dbReference type="EMBL" id="QZBD01000402">
    <property type="protein sequence ID" value="THY15989.1"/>
    <property type="molecule type" value="Genomic_DNA"/>
</dbReference>
<dbReference type="Proteomes" id="UP000306584">
    <property type="component" value="Unassembled WGS sequence"/>
</dbReference>
<feature type="coiled-coil region" evidence="1">
    <location>
        <begin position="150"/>
        <end position="191"/>
    </location>
</feature>
<protein>
    <submittedName>
        <fullName evidence="2">Uncharacterized protein</fullName>
    </submittedName>
</protein>
<evidence type="ECO:0000313" key="3">
    <source>
        <dbReference type="Proteomes" id="UP000306584"/>
    </source>
</evidence>
<organism evidence="2 3">
    <name type="scientific">Aureobasidium pullulans</name>
    <name type="common">Black yeast</name>
    <name type="synonym">Pullularia pullulans</name>
    <dbReference type="NCBI Taxonomy" id="5580"/>
    <lineage>
        <taxon>Eukaryota</taxon>
        <taxon>Fungi</taxon>
        <taxon>Dikarya</taxon>
        <taxon>Ascomycota</taxon>
        <taxon>Pezizomycotina</taxon>
        <taxon>Dothideomycetes</taxon>
        <taxon>Dothideomycetidae</taxon>
        <taxon>Dothideales</taxon>
        <taxon>Saccotheciaceae</taxon>
        <taxon>Aureobasidium</taxon>
    </lineage>
</organism>
<evidence type="ECO:0000256" key="1">
    <source>
        <dbReference type="SAM" id="Coils"/>
    </source>
</evidence>
<comment type="caution">
    <text evidence="2">The sequence shown here is derived from an EMBL/GenBank/DDBJ whole genome shotgun (WGS) entry which is preliminary data.</text>
</comment>
<reference evidence="2 3" key="1">
    <citation type="submission" date="2018-10" db="EMBL/GenBank/DDBJ databases">
        <title>Fifty Aureobasidium pullulans genomes reveal a recombining polyextremotolerant generalist.</title>
        <authorList>
            <person name="Gostincar C."/>
            <person name="Turk M."/>
            <person name="Zajc J."/>
            <person name="Gunde-Cimerman N."/>
        </authorList>
    </citation>
    <scope>NUCLEOTIDE SEQUENCE [LARGE SCALE GENOMIC DNA]</scope>
    <source>
        <strain evidence="2 3">EXF-6604</strain>
    </source>
</reference>
<accession>A0A4S9KKS1</accession>
<evidence type="ECO:0000313" key="2">
    <source>
        <dbReference type="EMBL" id="THY15989.1"/>
    </source>
</evidence>
<keyword evidence="1" id="KW-0175">Coiled coil</keyword>
<sequence length="235" mass="26666">MEAALTPVELLKADYAIRAASAHSQTLQQVITTPSVAMHDSTIPVTPTPEISELLSRVIALEASLAHQTHLNEVHEAHTAKNFREQRHINKDRKFRLQQTMEAVEDGMNDQSDETRKLEVRANSHALQLKEMKKRVERCASGGEYLEEICEGLQMEVEELKVEKRELQERVKELEEEVMVVKERAGVLEGRVKVLERLMKGEMQFGPGCINIEKVLVLSVPKFAVGNYCLFPGFY</sequence>
<proteinExistence type="predicted"/>